<dbReference type="Proteomes" id="UP000886752">
    <property type="component" value="Unassembled WGS sequence"/>
</dbReference>
<proteinExistence type="predicted"/>
<reference evidence="1" key="1">
    <citation type="journal article" date="2021" name="PeerJ">
        <title>Extensive microbial diversity within the chicken gut microbiome revealed by metagenomics and culture.</title>
        <authorList>
            <person name="Gilroy R."/>
            <person name="Ravi A."/>
            <person name="Getino M."/>
            <person name="Pursley I."/>
            <person name="Horton D.L."/>
            <person name="Alikhan N.F."/>
            <person name="Baker D."/>
            <person name="Gharbi K."/>
            <person name="Hall N."/>
            <person name="Watson M."/>
            <person name="Adriaenssens E.M."/>
            <person name="Foster-Nyarko E."/>
            <person name="Jarju S."/>
            <person name="Secka A."/>
            <person name="Antonio M."/>
            <person name="Oren A."/>
            <person name="Chaudhuri R.R."/>
            <person name="La Ragione R."/>
            <person name="Hildebrand F."/>
            <person name="Pallen M.J."/>
        </authorList>
    </citation>
    <scope>NUCLEOTIDE SEQUENCE</scope>
    <source>
        <strain evidence="1">ChiHecec2B26-446</strain>
    </source>
</reference>
<name>A0A9D1TR59_9BACT</name>
<dbReference type="AlphaFoldDB" id="A0A9D1TR59"/>
<organism evidence="1 2">
    <name type="scientific">Candidatus Desulfovibrio intestinipullorum</name>
    <dbReference type="NCBI Taxonomy" id="2838536"/>
    <lineage>
        <taxon>Bacteria</taxon>
        <taxon>Pseudomonadati</taxon>
        <taxon>Thermodesulfobacteriota</taxon>
        <taxon>Desulfovibrionia</taxon>
        <taxon>Desulfovibrionales</taxon>
        <taxon>Desulfovibrionaceae</taxon>
        <taxon>Desulfovibrio</taxon>
    </lineage>
</organism>
<protein>
    <submittedName>
        <fullName evidence="1">Uncharacterized protein</fullName>
    </submittedName>
</protein>
<reference evidence="1" key="2">
    <citation type="submission" date="2021-04" db="EMBL/GenBank/DDBJ databases">
        <authorList>
            <person name="Gilroy R."/>
        </authorList>
    </citation>
    <scope>NUCLEOTIDE SEQUENCE</scope>
    <source>
        <strain evidence="1">ChiHecec2B26-446</strain>
    </source>
</reference>
<sequence>MIRFSSCQATDKLARLPRLSQGLRPGPSRANPLKSQYFPASLPLPPLGDKKPARWPFSAGLHPTGKDACPSYGLEKTVSGYFFYGIEEVPGLPLQDMPVHSHAKNIFCYSFVAL</sequence>
<evidence type="ECO:0000313" key="2">
    <source>
        <dbReference type="Proteomes" id="UP000886752"/>
    </source>
</evidence>
<gene>
    <name evidence="1" type="ORF">H9894_08165</name>
</gene>
<dbReference type="EMBL" id="DXHV01000073">
    <property type="protein sequence ID" value="HIW01146.1"/>
    <property type="molecule type" value="Genomic_DNA"/>
</dbReference>
<comment type="caution">
    <text evidence="1">The sequence shown here is derived from an EMBL/GenBank/DDBJ whole genome shotgun (WGS) entry which is preliminary data.</text>
</comment>
<accession>A0A9D1TR59</accession>
<evidence type="ECO:0000313" key="1">
    <source>
        <dbReference type="EMBL" id="HIW01146.1"/>
    </source>
</evidence>